<dbReference type="RefSeq" id="XP_060454024.1">
    <property type="nucleotide sequence ID" value="XM_060597096.1"/>
</dbReference>
<organism evidence="7 8">
    <name type="scientific">Cutaneotrichosporon cavernicola</name>
    <dbReference type="NCBI Taxonomy" id="279322"/>
    <lineage>
        <taxon>Eukaryota</taxon>
        <taxon>Fungi</taxon>
        <taxon>Dikarya</taxon>
        <taxon>Basidiomycota</taxon>
        <taxon>Agaricomycotina</taxon>
        <taxon>Tremellomycetes</taxon>
        <taxon>Trichosporonales</taxon>
        <taxon>Trichosporonaceae</taxon>
        <taxon>Cutaneotrichosporon</taxon>
    </lineage>
</organism>
<dbReference type="GO" id="GO:0071944">
    <property type="term" value="C:cell periphery"/>
    <property type="evidence" value="ECO:0007669"/>
    <property type="project" value="UniProtKB-ARBA"/>
</dbReference>
<evidence type="ECO:0000256" key="5">
    <source>
        <dbReference type="SAM" id="MobiDB-lite"/>
    </source>
</evidence>
<evidence type="ECO:0000256" key="6">
    <source>
        <dbReference type="SAM" id="Phobius"/>
    </source>
</evidence>
<feature type="compositionally biased region" description="Pro residues" evidence="5">
    <location>
        <begin position="126"/>
        <end position="138"/>
    </location>
</feature>
<feature type="region of interest" description="Disordered" evidence="5">
    <location>
        <begin position="397"/>
        <end position="423"/>
    </location>
</feature>
<dbReference type="KEGG" id="ccac:CcaHIS019_0201200"/>
<feature type="compositionally biased region" description="Polar residues" evidence="5">
    <location>
        <begin position="78"/>
        <end position="91"/>
    </location>
</feature>
<feature type="region of interest" description="Disordered" evidence="5">
    <location>
        <begin position="248"/>
        <end position="287"/>
    </location>
</feature>
<keyword evidence="4 6" id="KW-0472">Membrane</keyword>
<reference evidence="7" key="1">
    <citation type="journal article" date="2023" name="BMC Genomics">
        <title>Chromosome-level genome assemblies of Cutaneotrichosporon spp. (Trichosporonales, Basidiomycota) reveal imbalanced evolution between nucleotide sequences and chromosome synteny.</title>
        <authorList>
            <person name="Kobayashi Y."/>
            <person name="Kayamori A."/>
            <person name="Aoki K."/>
            <person name="Shiwa Y."/>
            <person name="Matsutani M."/>
            <person name="Fujita N."/>
            <person name="Sugita T."/>
            <person name="Iwasaki W."/>
            <person name="Tanaka N."/>
            <person name="Takashima M."/>
        </authorList>
    </citation>
    <scope>NUCLEOTIDE SEQUENCE</scope>
    <source>
        <strain evidence="7">HIS019</strain>
    </source>
</reference>
<feature type="compositionally biased region" description="Low complexity" evidence="5">
    <location>
        <begin position="50"/>
        <end position="69"/>
    </location>
</feature>
<evidence type="ECO:0008006" key="9">
    <source>
        <dbReference type="Google" id="ProtNLM"/>
    </source>
</evidence>
<dbReference type="AlphaFoldDB" id="A0AA48IIB1"/>
<feature type="compositionally biased region" description="Low complexity" evidence="5">
    <location>
        <begin position="269"/>
        <end position="287"/>
    </location>
</feature>
<dbReference type="GeneID" id="85492629"/>
<keyword evidence="8" id="KW-1185">Reference proteome</keyword>
<feature type="region of interest" description="Disordered" evidence="5">
    <location>
        <begin position="474"/>
        <end position="522"/>
    </location>
</feature>
<evidence type="ECO:0000256" key="1">
    <source>
        <dbReference type="ARBA" id="ARBA00004167"/>
    </source>
</evidence>
<feature type="compositionally biased region" description="Low complexity" evidence="5">
    <location>
        <begin position="139"/>
        <end position="157"/>
    </location>
</feature>
<evidence type="ECO:0000313" key="8">
    <source>
        <dbReference type="Proteomes" id="UP001233271"/>
    </source>
</evidence>
<feature type="compositionally biased region" description="Low complexity" evidence="5">
    <location>
        <begin position="487"/>
        <end position="496"/>
    </location>
</feature>
<gene>
    <name evidence="7" type="ORF">CcaverHIS019_0201200</name>
</gene>
<dbReference type="Proteomes" id="UP001233271">
    <property type="component" value="Chromosome 2"/>
</dbReference>
<proteinExistence type="predicted"/>
<feature type="transmembrane region" description="Helical" evidence="6">
    <location>
        <begin position="303"/>
        <end position="324"/>
    </location>
</feature>
<dbReference type="PANTHER" id="PTHR15549:SF26">
    <property type="entry name" value="AXIAL BUDDING PATTERN PROTEIN 2-RELATED"/>
    <property type="match status" value="1"/>
</dbReference>
<feature type="compositionally biased region" description="Low complexity" evidence="5">
    <location>
        <begin position="193"/>
        <end position="213"/>
    </location>
</feature>
<dbReference type="GO" id="GO:0016020">
    <property type="term" value="C:membrane"/>
    <property type="evidence" value="ECO:0007669"/>
    <property type="project" value="UniProtKB-SubCell"/>
</dbReference>
<evidence type="ECO:0000256" key="4">
    <source>
        <dbReference type="ARBA" id="ARBA00023136"/>
    </source>
</evidence>
<dbReference type="PANTHER" id="PTHR15549">
    <property type="entry name" value="PAIRED IMMUNOGLOBULIN-LIKE TYPE 2 RECEPTOR"/>
    <property type="match status" value="1"/>
</dbReference>
<sequence length="569" mass="59049">MTADTAPVVARLRRRQHFHHPPEERAHHPETLPFLGRAVRYIPHVARQESSANTSPPPSSSTNDASPPAKNDTPAPNVDTQSPSVPSSGVTDTPPPNVTHITPSPSEAAKVDGVSTDDTHQQTPPESTPTPDPAPSTDPAPQGTSSSSESAPPAETTNKQIAAAKSQEVWQAPPETSITQELAAGPTQETFGQPSQTTAAASAESTTAADTPTSSEVVAGIIGAVSSSSSALASSSAAAVAGIASSRSVAPGGTSLTPKVHPTSPGVTASPSRAASPSTNASNSATAASAGSENESLSAGAKAGIAIGVIAAIGVALLVIMFCVRRSKRSKIISTPAESNPYAFSTYGAALEKGGASDLRRNGTQHSALDFSDGPLPNQRSRWRHLSTFAVPFANQGRSRGSVGPGLAGVGSSPTRLDLTKPSMNQAQGAYPYARSDSDDDHSQVMQLDDDASHFRNTHYEEWLAYDNAGVFNSPTDSPAANPSPSRIRQPQARRVPVPPLDPDPFADPQVQTPTRPSPARSRTLENMYGICAEEAPVVQHTQYRVTPPPVQAQIAQHQYATVEVGHAV</sequence>
<dbReference type="InterPro" id="IPR051694">
    <property type="entry name" value="Immunoregulatory_rcpt-like"/>
</dbReference>
<feature type="region of interest" description="Disordered" evidence="5">
    <location>
        <begin position="1"/>
        <end position="213"/>
    </location>
</feature>
<evidence type="ECO:0000256" key="3">
    <source>
        <dbReference type="ARBA" id="ARBA00022989"/>
    </source>
</evidence>
<feature type="compositionally biased region" description="Basic and acidic residues" evidence="5">
    <location>
        <begin position="20"/>
        <end position="30"/>
    </location>
</feature>
<feature type="compositionally biased region" description="Polar residues" evidence="5">
    <location>
        <begin position="474"/>
        <end position="485"/>
    </location>
</feature>
<accession>A0AA48IIB1</accession>
<evidence type="ECO:0000256" key="2">
    <source>
        <dbReference type="ARBA" id="ARBA00022692"/>
    </source>
</evidence>
<evidence type="ECO:0000313" key="7">
    <source>
        <dbReference type="EMBL" id="BEI88758.1"/>
    </source>
</evidence>
<comment type="subcellular location">
    <subcellularLocation>
        <location evidence="1">Membrane</location>
        <topology evidence="1">Single-pass membrane protein</topology>
    </subcellularLocation>
</comment>
<protein>
    <recommendedName>
        <fullName evidence="9">Mid2 domain-containing protein</fullName>
    </recommendedName>
</protein>
<name>A0AA48IIB1_9TREE</name>
<keyword evidence="3 6" id="KW-1133">Transmembrane helix</keyword>
<keyword evidence="2 6" id="KW-0812">Transmembrane</keyword>
<dbReference type="EMBL" id="AP028213">
    <property type="protein sequence ID" value="BEI88758.1"/>
    <property type="molecule type" value="Genomic_DNA"/>
</dbReference>